<dbReference type="RefSeq" id="WP_185885764.1">
    <property type="nucleotide sequence ID" value="NZ_CP060053.1"/>
</dbReference>
<evidence type="ECO:0000256" key="1">
    <source>
        <dbReference type="SAM" id="MobiDB-lite"/>
    </source>
</evidence>
<name>A0A7G6VYL6_9SPHN</name>
<evidence type="ECO:0000313" key="4">
    <source>
        <dbReference type="Proteomes" id="UP000515297"/>
    </source>
</evidence>
<dbReference type="Proteomes" id="UP000515297">
    <property type="component" value="Plasmid plas1"/>
</dbReference>
<gene>
    <name evidence="3" type="ORF">H4O24_17275</name>
</gene>
<proteinExistence type="predicted"/>
<dbReference type="AlphaFoldDB" id="A0A7G6VYL6"/>
<evidence type="ECO:0000256" key="2">
    <source>
        <dbReference type="SAM" id="SignalP"/>
    </source>
</evidence>
<reference evidence="3 4" key="1">
    <citation type="submission" date="2020-08" db="EMBL/GenBank/DDBJ databases">
        <authorList>
            <person name="Liu G."/>
            <person name="Sun C."/>
        </authorList>
    </citation>
    <scope>NUCLEOTIDE SEQUENCE [LARGE SCALE GENOMIC DNA]</scope>
    <source>
        <strain evidence="3 4">OT19</strain>
        <plasmid evidence="3 4">plas1</plasmid>
    </source>
</reference>
<dbReference type="EMBL" id="CP060053">
    <property type="protein sequence ID" value="QNE06831.1"/>
    <property type="molecule type" value="Genomic_DNA"/>
</dbReference>
<sequence>MTAVALAIALPGVAHAQDAPAEKPKMECGEKMKEKCACCDKMASKPVSGNTAPSRDPHADHDMTPPAPAPAPADGHAHH</sequence>
<evidence type="ECO:0000313" key="3">
    <source>
        <dbReference type="EMBL" id="QNE06831.1"/>
    </source>
</evidence>
<feature type="chain" id="PRO_5028905626" evidence="2">
    <location>
        <begin position="17"/>
        <end position="79"/>
    </location>
</feature>
<accession>A0A7G6VYL6</accession>
<organism evidence="3 4">
    <name type="scientific">Croceicoccus marinus</name>
    <dbReference type="NCBI Taxonomy" id="450378"/>
    <lineage>
        <taxon>Bacteria</taxon>
        <taxon>Pseudomonadati</taxon>
        <taxon>Pseudomonadota</taxon>
        <taxon>Alphaproteobacteria</taxon>
        <taxon>Sphingomonadales</taxon>
        <taxon>Erythrobacteraceae</taxon>
        <taxon>Croceicoccus</taxon>
    </lineage>
</organism>
<protein>
    <submittedName>
        <fullName evidence="3">Uncharacterized protein</fullName>
    </submittedName>
</protein>
<geneLocation type="plasmid" evidence="3 4">
    <name>plas1</name>
</geneLocation>
<keyword evidence="2" id="KW-0732">Signal</keyword>
<feature type="signal peptide" evidence="2">
    <location>
        <begin position="1"/>
        <end position="16"/>
    </location>
</feature>
<feature type="region of interest" description="Disordered" evidence="1">
    <location>
        <begin position="43"/>
        <end position="79"/>
    </location>
</feature>
<keyword evidence="3" id="KW-0614">Plasmid</keyword>